<dbReference type="GO" id="GO:0016491">
    <property type="term" value="F:oxidoreductase activity"/>
    <property type="evidence" value="ECO:0007669"/>
    <property type="project" value="UniProtKB-KW"/>
</dbReference>
<comment type="similarity">
    <text evidence="1">Belongs to the short-chain dehydrogenases/reductases (SDR) family.</text>
</comment>
<dbReference type="PANTHER" id="PTHR44196">
    <property type="entry name" value="DEHYDROGENASE/REDUCTASE SDR FAMILY MEMBER 7B"/>
    <property type="match status" value="1"/>
</dbReference>
<dbReference type="PRINTS" id="PR00081">
    <property type="entry name" value="GDHRDH"/>
</dbReference>
<dbReference type="Pfam" id="PF00106">
    <property type="entry name" value="adh_short"/>
    <property type="match status" value="1"/>
</dbReference>
<gene>
    <name evidence="3" type="ORF">G3I53_00635</name>
</gene>
<dbReference type="InterPro" id="IPR002347">
    <property type="entry name" value="SDR_fam"/>
</dbReference>
<comment type="caution">
    <text evidence="3">The sequence shown here is derived from an EMBL/GenBank/DDBJ whole genome shotgun (WGS) entry which is preliminary data.</text>
</comment>
<keyword evidence="2" id="KW-0560">Oxidoreductase</keyword>
<dbReference type="AlphaFoldDB" id="A0A6G3QN25"/>
<dbReference type="SUPFAM" id="SSF51735">
    <property type="entry name" value="NAD(P)-binding Rossmann-fold domains"/>
    <property type="match status" value="1"/>
</dbReference>
<protein>
    <submittedName>
        <fullName evidence="3">SDR family NAD(P)-dependent oxidoreductase</fullName>
    </submittedName>
</protein>
<evidence type="ECO:0000256" key="1">
    <source>
        <dbReference type="ARBA" id="ARBA00006484"/>
    </source>
</evidence>
<dbReference type="PANTHER" id="PTHR44196:SF1">
    <property type="entry name" value="DEHYDROGENASE_REDUCTASE SDR FAMILY MEMBER 7B"/>
    <property type="match status" value="1"/>
</dbReference>
<feature type="non-terminal residue" evidence="3">
    <location>
        <position position="1"/>
    </location>
</feature>
<proteinExistence type="inferred from homology"/>
<dbReference type="InterPro" id="IPR036291">
    <property type="entry name" value="NAD(P)-bd_dom_sf"/>
</dbReference>
<dbReference type="Gene3D" id="3.40.50.720">
    <property type="entry name" value="NAD(P)-binding Rossmann-like Domain"/>
    <property type="match status" value="1"/>
</dbReference>
<name>A0A6G3QN25_9ACTN</name>
<dbReference type="NCBIfam" id="NF004526">
    <property type="entry name" value="PRK05872.1"/>
    <property type="match status" value="1"/>
</dbReference>
<dbReference type="InterPro" id="IPR020904">
    <property type="entry name" value="Sc_DH/Rdtase_CS"/>
</dbReference>
<dbReference type="EMBL" id="JAAGMD010000019">
    <property type="protein sequence ID" value="NEA84607.1"/>
    <property type="molecule type" value="Genomic_DNA"/>
</dbReference>
<feature type="non-terminal residue" evidence="3">
    <location>
        <position position="253"/>
    </location>
</feature>
<reference evidence="3" key="1">
    <citation type="submission" date="2020-01" db="EMBL/GenBank/DDBJ databases">
        <title>Insect and environment-associated Actinomycetes.</title>
        <authorList>
            <person name="Currrie C."/>
            <person name="Chevrette M."/>
            <person name="Carlson C."/>
            <person name="Stubbendieck R."/>
            <person name="Wendt-Pienkowski E."/>
        </authorList>
    </citation>
    <scope>NUCLEOTIDE SEQUENCE</scope>
    <source>
        <strain evidence="3">SID14436</strain>
    </source>
</reference>
<evidence type="ECO:0000256" key="2">
    <source>
        <dbReference type="ARBA" id="ARBA00023002"/>
    </source>
</evidence>
<organism evidence="3">
    <name type="scientific">Streptomyces sp. SID14436</name>
    <dbReference type="NCBI Taxonomy" id="2706070"/>
    <lineage>
        <taxon>Bacteria</taxon>
        <taxon>Bacillati</taxon>
        <taxon>Actinomycetota</taxon>
        <taxon>Actinomycetes</taxon>
        <taxon>Kitasatosporales</taxon>
        <taxon>Streptomycetaceae</taxon>
        <taxon>Streptomyces</taxon>
    </lineage>
</organism>
<sequence>LVRELSRRGARPALLGHEGPALEAVAASLPTPALAHEADITDDASLERAAAVVRERLGPPYAVVANAGVAEAGPFATSDPADWRRVVDVNLTGSAATARTFLPDLFGTKGYYLQVASLASLAAAPMMSAYCASKAGAESFAHSLRAEVAHRGVDVGIGYLNWIDTAMIRDADRFPVMRELRAHLPWPARRTLTPEQAADRLATAVEQRSAAVYLPRWLRLAQAARAALPPAVLWVTRRELGRLEAEDPLRHTG</sequence>
<dbReference type="PROSITE" id="PS00061">
    <property type="entry name" value="ADH_SHORT"/>
    <property type="match status" value="1"/>
</dbReference>
<dbReference type="GO" id="GO:0016020">
    <property type="term" value="C:membrane"/>
    <property type="evidence" value="ECO:0007669"/>
    <property type="project" value="TreeGrafter"/>
</dbReference>
<accession>A0A6G3QN25</accession>
<evidence type="ECO:0000313" key="3">
    <source>
        <dbReference type="EMBL" id="NEA84607.1"/>
    </source>
</evidence>